<gene>
    <name evidence="1" type="ORF">UFOVP505_17</name>
</gene>
<name>A0A6J5MUC9_9CAUD</name>
<evidence type="ECO:0000313" key="1">
    <source>
        <dbReference type="EMBL" id="CAB4147179.1"/>
    </source>
</evidence>
<accession>A0A6J5MUC9</accession>
<dbReference type="EMBL" id="LR796475">
    <property type="protein sequence ID" value="CAB4147179.1"/>
    <property type="molecule type" value="Genomic_DNA"/>
</dbReference>
<organism evidence="1">
    <name type="scientific">uncultured Caudovirales phage</name>
    <dbReference type="NCBI Taxonomy" id="2100421"/>
    <lineage>
        <taxon>Viruses</taxon>
        <taxon>Duplodnaviria</taxon>
        <taxon>Heunggongvirae</taxon>
        <taxon>Uroviricota</taxon>
        <taxon>Caudoviricetes</taxon>
        <taxon>Peduoviridae</taxon>
        <taxon>Maltschvirus</taxon>
        <taxon>Maltschvirus maltsch</taxon>
    </lineage>
</organism>
<protein>
    <submittedName>
        <fullName evidence="1">Uncharacterized protein</fullName>
    </submittedName>
</protein>
<reference evidence="1" key="1">
    <citation type="submission" date="2020-04" db="EMBL/GenBank/DDBJ databases">
        <authorList>
            <person name="Chiriac C."/>
            <person name="Salcher M."/>
            <person name="Ghai R."/>
            <person name="Kavagutti S V."/>
        </authorList>
    </citation>
    <scope>NUCLEOTIDE SEQUENCE</scope>
</reference>
<proteinExistence type="predicted"/>
<sequence length="144" mass="15849">MAEATNKLEKLTFVGLYDRLSNVAEITAQDPSGLPGVGITTFTLDVETIAHYCAEAWMLLVVRRIKLGMMAFKPDLPWLPDDAQVTTEAGLTITNAVDRLPALHDEWFDEIEQLIYANEKKLVKVIYANGNASDVIRLASGGGR</sequence>